<dbReference type="AlphaFoldDB" id="A0A0Q3GWK0"/>
<reference evidence="7" key="3">
    <citation type="submission" date="2018-08" db="UniProtKB">
        <authorList>
            <consortium name="EnsemblPlants"/>
        </authorList>
    </citation>
    <scope>IDENTIFICATION</scope>
    <source>
        <strain evidence="7">cv. Bd21</strain>
    </source>
</reference>
<evidence type="ECO:0000256" key="2">
    <source>
        <dbReference type="ARBA" id="ARBA00022729"/>
    </source>
</evidence>
<evidence type="ECO:0000256" key="1">
    <source>
        <dbReference type="ARBA" id="ARBA00008668"/>
    </source>
</evidence>
<evidence type="ECO:0008006" key="9">
    <source>
        <dbReference type="Google" id="ProtNLM"/>
    </source>
</evidence>
<accession>A0A0Q3GWK0</accession>
<reference evidence="6" key="2">
    <citation type="submission" date="2017-06" db="EMBL/GenBank/DDBJ databases">
        <title>WGS assembly of Brachypodium distachyon.</title>
        <authorList>
            <consortium name="The International Brachypodium Initiative"/>
            <person name="Lucas S."/>
            <person name="Harmon-Smith M."/>
            <person name="Lail K."/>
            <person name="Tice H."/>
            <person name="Grimwood J."/>
            <person name="Bruce D."/>
            <person name="Barry K."/>
            <person name="Shu S."/>
            <person name="Lindquist E."/>
            <person name="Wang M."/>
            <person name="Pitluck S."/>
            <person name="Vogel J.P."/>
            <person name="Garvin D.F."/>
            <person name="Mockler T.C."/>
            <person name="Schmutz J."/>
            <person name="Rokhsar D."/>
            <person name="Bevan M.W."/>
        </authorList>
    </citation>
    <scope>NUCLEOTIDE SEQUENCE</scope>
    <source>
        <strain evidence="6">Bd21</strain>
    </source>
</reference>
<dbReference type="InterPro" id="IPR035669">
    <property type="entry name" value="SGNH_plant_lipase-like"/>
</dbReference>
<sequence length="378" mass="40414">MSTVPFPSRLCGGLLVVMVALLLPVHSAAGKSSYTGVLSFGDSLADTGNALAHTGGGVGSQLPYGETFFGHPTGRASDGRIVLDFIVEELGMEYPTPYFAGKTAADFQHGVNFAYGGATALDPEFLRSRGLTPFVLLSLANQTAWFRQVLHLVRSVHAQRELMARSLVMVGEMGINDYLVAFFAKRTPSEVEPLVPHVIQAVRSLVNEVISAGAKTVVVRGMIPLGCQPQMLALFENTAGAEYNGKTGCLTRLNELARIHNRKLFRMVLELRLANLGRGVDIFYADQYGPVDSIVRTPRRYGFGEKPLVACCGGGGGKYNFGFSTFCGVEGATLCSDPSKYVSWDGIHMTDTANGRVAAAVLRSTGILRPKSLGVASA</sequence>
<comment type="similarity">
    <text evidence="1">Belongs to the 'GDSL' lipolytic enzyme family.</text>
</comment>
<dbReference type="KEGG" id="bdi:100829440"/>
<evidence type="ECO:0000256" key="3">
    <source>
        <dbReference type="ARBA" id="ARBA00022801"/>
    </source>
</evidence>
<feature type="chain" id="PRO_5043129176" description="GDSL esterase/lipase" evidence="5">
    <location>
        <begin position="31"/>
        <end position="378"/>
    </location>
</feature>
<feature type="signal peptide" evidence="5">
    <location>
        <begin position="1"/>
        <end position="30"/>
    </location>
</feature>
<keyword evidence="4" id="KW-0325">Glycoprotein</keyword>
<evidence type="ECO:0000313" key="6">
    <source>
        <dbReference type="EMBL" id="KQK15391.1"/>
    </source>
</evidence>
<dbReference type="PANTHER" id="PTHR22835:SF599">
    <property type="entry name" value="GDSL ESTERASE_LIPASE"/>
    <property type="match status" value="1"/>
</dbReference>
<dbReference type="EnsemblPlants" id="KQK15391">
    <property type="protein sequence ID" value="KQK15391"/>
    <property type="gene ID" value="BRADI_1g22460v3"/>
</dbReference>
<reference evidence="6 7" key="1">
    <citation type="journal article" date="2010" name="Nature">
        <title>Genome sequencing and analysis of the model grass Brachypodium distachyon.</title>
        <authorList>
            <consortium name="International Brachypodium Initiative"/>
        </authorList>
    </citation>
    <scope>NUCLEOTIDE SEQUENCE [LARGE SCALE GENOMIC DNA]</scope>
    <source>
        <strain evidence="6 7">Bd21</strain>
    </source>
</reference>
<proteinExistence type="inferred from homology"/>
<dbReference type="PANTHER" id="PTHR22835">
    <property type="entry name" value="ZINC FINGER FYVE DOMAIN CONTAINING PROTEIN"/>
    <property type="match status" value="1"/>
</dbReference>
<dbReference type="GO" id="GO:0016788">
    <property type="term" value="F:hydrolase activity, acting on ester bonds"/>
    <property type="evidence" value="ECO:0007669"/>
    <property type="project" value="InterPro"/>
</dbReference>
<dbReference type="Gene3D" id="3.40.50.1110">
    <property type="entry name" value="SGNH hydrolase"/>
    <property type="match status" value="1"/>
</dbReference>
<dbReference type="CDD" id="cd01837">
    <property type="entry name" value="SGNH_plant_lipase_like"/>
    <property type="match status" value="1"/>
</dbReference>
<evidence type="ECO:0000256" key="4">
    <source>
        <dbReference type="ARBA" id="ARBA00023180"/>
    </source>
</evidence>
<organism evidence="6">
    <name type="scientific">Brachypodium distachyon</name>
    <name type="common">Purple false brome</name>
    <name type="synonym">Trachynia distachya</name>
    <dbReference type="NCBI Taxonomy" id="15368"/>
    <lineage>
        <taxon>Eukaryota</taxon>
        <taxon>Viridiplantae</taxon>
        <taxon>Streptophyta</taxon>
        <taxon>Embryophyta</taxon>
        <taxon>Tracheophyta</taxon>
        <taxon>Spermatophyta</taxon>
        <taxon>Magnoliopsida</taxon>
        <taxon>Liliopsida</taxon>
        <taxon>Poales</taxon>
        <taxon>Poaceae</taxon>
        <taxon>BOP clade</taxon>
        <taxon>Pooideae</taxon>
        <taxon>Stipodae</taxon>
        <taxon>Brachypodieae</taxon>
        <taxon>Brachypodium</taxon>
    </lineage>
</organism>
<keyword evidence="3" id="KW-0378">Hydrolase</keyword>
<dbReference type="SUPFAM" id="SSF52266">
    <property type="entry name" value="SGNH hydrolase"/>
    <property type="match status" value="1"/>
</dbReference>
<protein>
    <recommendedName>
        <fullName evidence="9">GDSL esterase/lipase</fullName>
    </recommendedName>
</protein>
<dbReference type="Pfam" id="PF00657">
    <property type="entry name" value="Lipase_GDSL"/>
    <property type="match status" value="1"/>
</dbReference>
<keyword evidence="2 5" id="KW-0732">Signal</keyword>
<evidence type="ECO:0000313" key="8">
    <source>
        <dbReference type="Proteomes" id="UP000008810"/>
    </source>
</evidence>
<name>A0A0Q3GWK0_BRADI</name>
<evidence type="ECO:0000313" key="7">
    <source>
        <dbReference type="EnsemblPlants" id="KQK15391"/>
    </source>
</evidence>
<evidence type="ECO:0000256" key="5">
    <source>
        <dbReference type="SAM" id="SignalP"/>
    </source>
</evidence>
<keyword evidence="8" id="KW-1185">Reference proteome</keyword>
<dbReference type="OrthoDB" id="1600564at2759"/>
<dbReference type="STRING" id="15368.A0A0Q3GWK0"/>
<dbReference type="FunCoup" id="A0A0Q3GWK0">
    <property type="interactions" value="62"/>
</dbReference>
<dbReference type="InterPro" id="IPR001087">
    <property type="entry name" value="GDSL"/>
</dbReference>
<dbReference type="EMBL" id="CM000880">
    <property type="protein sequence ID" value="KQK15391.1"/>
    <property type="molecule type" value="Genomic_DNA"/>
</dbReference>
<dbReference type="RefSeq" id="XP_003560003.3">
    <property type="nucleotide sequence ID" value="XM_003559955.3"/>
</dbReference>
<dbReference type="Proteomes" id="UP000008810">
    <property type="component" value="Chromosome 1"/>
</dbReference>
<gene>
    <name evidence="7" type="primary">LOC100829440</name>
    <name evidence="6" type="ORF">BRADI_1g22460v3</name>
</gene>
<dbReference type="Gramene" id="KQK15391">
    <property type="protein sequence ID" value="KQK15391"/>
    <property type="gene ID" value="BRADI_1g22460v3"/>
</dbReference>
<dbReference type="GeneID" id="100829440"/>
<dbReference type="InterPro" id="IPR036514">
    <property type="entry name" value="SGNH_hydro_sf"/>
</dbReference>